<sequence>MSAVTLFSLPTELLTTIFEEILDELPQDSWSYYGQRAKLLLCSRRFYAIICNRATFWSFLTVERCDIENVVLGVEGSAPIIPASLLFNIKHARGPVNLFISAWVDTDPDAKLDDKERDELDIETGKKLDVILGKIFADLSSRLVSLKVDEDNLLGCGARIMRAIRAHPPLSLKSLAVVTANGSYGEWEEDATLGEGGYPTDQSSSHSQTDGASSDSQADDVSSGSEADEPSTDPSQTDESSVYSQADSSSDSSQVDTSVDHSKAPIPALRSLEMQGVMNNYWDQCGNIWNVATLAEVTFRDTTPPPVDFLWELVNKNPELRRISLYDSFSVKRSSNIPAVFAGVQDLQIGVSSPEQETGAFTFMKSAIFPDLKHLTLMGEQRFVIPLQEFIDAASAAFPLDELTSLHLHSAVGIDPFRFPSLKRLRVSGFTLRRKWEHESFPFDDDLNLLREETENGEVSSFAFPALETLEIAIAVSPKSTGWMTELRGALYLISGRADCYMSYETIPCTLRSARIFISGIQSPYVDAPTPKGTKHILSFIKESFDPMLKAVEVAGAEDIPFSVECVFLDEDKNWRKIVDLKALA</sequence>
<keyword evidence="3" id="KW-1185">Reference proteome</keyword>
<accession>A0A0D7AR49</accession>
<gene>
    <name evidence="2" type="ORF">CYLTODRAFT_427766</name>
</gene>
<evidence type="ECO:0008006" key="4">
    <source>
        <dbReference type="Google" id="ProtNLM"/>
    </source>
</evidence>
<dbReference type="Proteomes" id="UP000054007">
    <property type="component" value="Unassembled WGS sequence"/>
</dbReference>
<evidence type="ECO:0000313" key="2">
    <source>
        <dbReference type="EMBL" id="KIY60828.1"/>
    </source>
</evidence>
<protein>
    <recommendedName>
        <fullName evidence="4">F-box domain-containing protein</fullName>
    </recommendedName>
</protein>
<dbReference type="EMBL" id="KN881219">
    <property type="protein sequence ID" value="KIY60828.1"/>
    <property type="molecule type" value="Genomic_DNA"/>
</dbReference>
<feature type="compositionally biased region" description="Low complexity" evidence="1">
    <location>
        <begin position="238"/>
        <end position="257"/>
    </location>
</feature>
<organism evidence="2 3">
    <name type="scientific">Cylindrobasidium torrendii FP15055 ss-10</name>
    <dbReference type="NCBI Taxonomy" id="1314674"/>
    <lineage>
        <taxon>Eukaryota</taxon>
        <taxon>Fungi</taxon>
        <taxon>Dikarya</taxon>
        <taxon>Basidiomycota</taxon>
        <taxon>Agaricomycotina</taxon>
        <taxon>Agaricomycetes</taxon>
        <taxon>Agaricomycetidae</taxon>
        <taxon>Agaricales</taxon>
        <taxon>Marasmiineae</taxon>
        <taxon>Physalacriaceae</taxon>
        <taxon>Cylindrobasidium</taxon>
    </lineage>
</organism>
<feature type="compositionally biased region" description="Low complexity" evidence="1">
    <location>
        <begin position="207"/>
        <end position="225"/>
    </location>
</feature>
<feature type="region of interest" description="Disordered" evidence="1">
    <location>
        <begin position="189"/>
        <end position="262"/>
    </location>
</feature>
<evidence type="ECO:0000256" key="1">
    <source>
        <dbReference type="SAM" id="MobiDB-lite"/>
    </source>
</evidence>
<evidence type="ECO:0000313" key="3">
    <source>
        <dbReference type="Proteomes" id="UP000054007"/>
    </source>
</evidence>
<proteinExistence type="predicted"/>
<dbReference type="AlphaFoldDB" id="A0A0D7AR49"/>
<name>A0A0D7AR49_9AGAR</name>
<reference evidence="2 3" key="1">
    <citation type="journal article" date="2015" name="Fungal Genet. Biol.">
        <title>Evolution of novel wood decay mechanisms in Agaricales revealed by the genome sequences of Fistulina hepatica and Cylindrobasidium torrendii.</title>
        <authorList>
            <person name="Floudas D."/>
            <person name="Held B.W."/>
            <person name="Riley R."/>
            <person name="Nagy L.G."/>
            <person name="Koehler G."/>
            <person name="Ransdell A.S."/>
            <person name="Younus H."/>
            <person name="Chow J."/>
            <person name="Chiniquy J."/>
            <person name="Lipzen A."/>
            <person name="Tritt A."/>
            <person name="Sun H."/>
            <person name="Haridas S."/>
            <person name="LaButti K."/>
            <person name="Ohm R.A."/>
            <person name="Kues U."/>
            <person name="Blanchette R.A."/>
            <person name="Grigoriev I.V."/>
            <person name="Minto R.E."/>
            <person name="Hibbett D.S."/>
        </authorList>
    </citation>
    <scope>NUCLEOTIDE SEQUENCE [LARGE SCALE GENOMIC DNA]</scope>
    <source>
        <strain evidence="2 3">FP15055 ss-10</strain>
    </source>
</reference>